<name>B0RS42_XANCB</name>
<accession>B0RS42</accession>
<dbReference type="Gene3D" id="3.90.226.10">
    <property type="entry name" value="2-enoyl-CoA Hydratase, Chain A, domain 1"/>
    <property type="match status" value="1"/>
</dbReference>
<dbReference type="EMBL" id="AM920689">
    <property type="protein sequence ID" value="CAP51277.1"/>
    <property type="molecule type" value="Genomic_DNA"/>
</dbReference>
<feature type="region of interest" description="Disordered" evidence="1">
    <location>
        <begin position="167"/>
        <end position="191"/>
    </location>
</feature>
<evidence type="ECO:0000313" key="2">
    <source>
        <dbReference type="EMBL" id="CAP51277.1"/>
    </source>
</evidence>
<evidence type="ECO:0000313" key="3">
    <source>
        <dbReference type="Proteomes" id="UP000001188"/>
    </source>
</evidence>
<evidence type="ECO:0008006" key="4">
    <source>
        <dbReference type="Google" id="ProtNLM"/>
    </source>
</evidence>
<dbReference type="SUPFAM" id="SSF52096">
    <property type="entry name" value="ClpP/crotonase"/>
    <property type="match status" value="1"/>
</dbReference>
<feature type="compositionally biased region" description="Basic residues" evidence="1">
    <location>
        <begin position="173"/>
        <end position="184"/>
    </location>
</feature>
<gene>
    <name evidence="2" type="ORF">XCCB100_1924</name>
</gene>
<dbReference type="AlphaFoldDB" id="B0RS42"/>
<feature type="compositionally biased region" description="Basic and acidic residues" evidence="1">
    <location>
        <begin position="62"/>
        <end position="75"/>
    </location>
</feature>
<dbReference type="InterPro" id="IPR029045">
    <property type="entry name" value="ClpP/crotonase-like_dom_sf"/>
</dbReference>
<sequence>MSWATRPAVVKGNFAFDKVQRLPGNIGYEKFRLFAYPYLAAANASSATDFVANTDALIIDLRDNGGGDPATRRPSDPATQRPGDPATQRPGDPATRRPGDGGVAGQLSVRHARALARHRDPQGRSDRAGLDHAGSARAGFWWQQTGVPPEQPVDLLGSRGRCVCAAGAGARHGGGRGHRWRCASKPRLQDQ</sequence>
<dbReference type="Proteomes" id="UP000001188">
    <property type="component" value="Chromosome"/>
</dbReference>
<dbReference type="KEGG" id="xca:xcc-b100_1924"/>
<proteinExistence type="predicted"/>
<protein>
    <recommendedName>
        <fullName evidence="4">Tail specific protease domain-containing protein</fullName>
    </recommendedName>
</protein>
<evidence type="ECO:0000256" key="1">
    <source>
        <dbReference type="SAM" id="MobiDB-lite"/>
    </source>
</evidence>
<feature type="region of interest" description="Disordered" evidence="1">
    <location>
        <begin position="62"/>
        <end position="104"/>
    </location>
</feature>
<dbReference type="HOGENOM" id="CLU_1420945_0_0_6"/>
<organism evidence="2 3">
    <name type="scientific">Xanthomonas campestris pv. campestris (strain B100)</name>
    <dbReference type="NCBI Taxonomy" id="509169"/>
    <lineage>
        <taxon>Bacteria</taxon>
        <taxon>Pseudomonadati</taxon>
        <taxon>Pseudomonadota</taxon>
        <taxon>Gammaproteobacteria</taxon>
        <taxon>Lysobacterales</taxon>
        <taxon>Lysobacteraceae</taxon>
        <taxon>Xanthomonas</taxon>
    </lineage>
</organism>
<reference evidence="2 3" key="1">
    <citation type="journal article" date="2008" name="J. Biotechnol.">
        <title>The genome of Xanthomonas campestris pv. campestris B100 and its use for the reconstruction of metabolic pathways involved in xanthan biosynthesis.</title>
        <authorList>
            <person name="Vorholter F.J."/>
            <person name="Schneiker S."/>
            <person name="Goesmann A."/>
            <person name="Krause L."/>
            <person name="Bekel T."/>
            <person name="Kaiser O."/>
            <person name="Linke B."/>
            <person name="Patschkowski T."/>
            <person name="Ruckert C."/>
            <person name="Schmid J."/>
            <person name="Sidhu V.K."/>
            <person name="Sieber V."/>
            <person name="Tauch A."/>
            <person name="Watt S.A."/>
            <person name="Weisshaar B."/>
            <person name="Becker A."/>
            <person name="Niehaus K."/>
            <person name="Puhler A."/>
        </authorList>
    </citation>
    <scope>NUCLEOTIDE SEQUENCE [LARGE SCALE GENOMIC DNA]</scope>
    <source>
        <strain evidence="2 3">B100</strain>
    </source>
</reference>